<comment type="caution">
    <text evidence="2">The sequence shown here is derived from an EMBL/GenBank/DDBJ whole genome shotgun (WGS) entry which is preliminary data.</text>
</comment>
<feature type="compositionally biased region" description="Basic residues" evidence="1">
    <location>
        <begin position="1"/>
        <end position="20"/>
    </location>
</feature>
<dbReference type="Proteomes" id="UP001143480">
    <property type="component" value="Unassembled WGS sequence"/>
</dbReference>
<feature type="region of interest" description="Disordered" evidence="1">
    <location>
        <begin position="1"/>
        <end position="26"/>
    </location>
</feature>
<organism evidence="2 3">
    <name type="scientific">Dactylosporangium matsuzakiense</name>
    <dbReference type="NCBI Taxonomy" id="53360"/>
    <lineage>
        <taxon>Bacteria</taxon>
        <taxon>Bacillati</taxon>
        <taxon>Actinomycetota</taxon>
        <taxon>Actinomycetes</taxon>
        <taxon>Micromonosporales</taxon>
        <taxon>Micromonosporaceae</taxon>
        <taxon>Dactylosporangium</taxon>
    </lineage>
</organism>
<evidence type="ECO:0000313" key="3">
    <source>
        <dbReference type="Proteomes" id="UP001143480"/>
    </source>
</evidence>
<name>A0A9W6KDK4_9ACTN</name>
<reference evidence="2" key="1">
    <citation type="journal article" date="2014" name="Int. J. Syst. Evol. Microbiol.">
        <title>Complete genome sequence of Corynebacterium casei LMG S-19264T (=DSM 44701T), isolated from a smear-ripened cheese.</title>
        <authorList>
            <consortium name="US DOE Joint Genome Institute (JGI-PGF)"/>
            <person name="Walter F."/>
            <person name="Albersmeier A."/>
            <person name="Kalinowski J."/>
            <person name="Ruckert C."/>
        </authorList>
    </citation>
    <scope>NUCLEOTIDE SEQUENCE</scope>
    <source>
        <strain evidence="2">VKM Ac-1321</strain>
    </source>
</reference>
<dbReference type="AlphaFoldDB" id="A0A9W6KDK4"/>
<keyword evidence="3" id="KW-1185">Reference proteome</keyword>
<reference evidence="2" key="2">
    <citation type="submission" date="2023-01" db="EMBL/GenBank/DDBJ databases">
        <authorList>
            <person name="Sun Q."/>
            <person name="Evtushenko L."/>
        </authorList>
    </citation>
    <scope>NUCLEOTIDE SEQUENCE</scope>
    <source>
        <strain evidence="2">VKM Ac-1321</strain>
    </source>
</reference>
<sequence length="396" mass="43162">MSPVSRGRKPKKQKKSRGGRKPQPFLADFTRPVGRPAWFDPALAAAVAETAMLAGVSGPRELEEATATLIGARLHAADGMGATRYGAWTEELVGVLAERVREGGPEWRGAWFCLHGLLSITPAEMSDWVGEVIEELRPALPDAGDGWLAAMSQIAPTGEAWRLVDAYGTRIGLAAEFRYPEPGEPMVYLLDFDISGFPRLESAGVHDDLDHAVTAWRNEVGPSAAGAEPRPIGDGADVAVLTYWDMGELFVTGFESRTVMDNWYRSQRRADDLIAALAKRGVDLPKHRSLVEELDIEPTVTAFTTWYIDHHQQAPAPEPTEALAAEWLETALPGTELAVSPRRVQTVLQLVGDWMDGDLADGVRALLPEWIRWNAAQVGLPPEFTEAALAAMADLN</sequence>
<evidence type="ECO:0000313" key="2">
    <source>
        <dbReference type="EMBL" id="GLK98911.1"/>
    </source>
</evidence>
<protein>
    <submittedName>
        <fullName evidence="2">Uncharacterized protein</fullName>
    </submittedName>
</protein>
<dbReference type="EMBL" id="BSFP01000002">
    <property type="protein sequence ID" value="GLK98911.1"/>
    <property type="molecule type" value="Genomic_DNA"/>
</dbReference>
<proteinExistence type="predicted"/>
<dbReference type="RefSeq" id="WP_261962249.1">
    <property type="nucleotide sequence ID" value="NZ_BAAAXA010000001.1"/>
</dbReference>
<accession>A0A9W6KDK4</accession>
<gene>
    <name evidence="2" type="ORF">GCM10017581_006520</name>
</gene>
<evidence type="ECO:0000256" key="1">
    <source>
        <dbReference type="SAM" id="MobiDB-lite"/>
    </source>
</evidence>